<dbReference type="GO" id="GO:0005524">
    <property type="term" value="F:ATP binding"/>
    <property type="evidence" value="ECO:0007669"/>
    <property type="project" value="UniProtKB-KW"/>
</dbReference>
<dbReference type="InterPro" id="IPR003594">
    <property type="entry name" value="HATPase_dom"/>
</dbReference>
<dbReference type="PRINTS" id="PR00344">
    <property type="entry name" value="BCTRLSENSOR"/>
</dbReference>
<dbReference type="SUPFAM" id="SSF47384">
    <property type="entry name" value="Homodimeric domain of signal transducing histidine kinase"/>
    <property type="match status" value="1"/>
</dbReference>
<dbReference type="SMART" id="SM00388">
    <property type="entry name" value="HisKA"/>
    <property type="match status" value="1"/>
</dbReference>
<dbReference type="Gene3D" id="3.30.565.10">
    <property type="entry name" value="Histidine kinase-like ATPase, C-terminal domain"/>
    <property type="match status" value="1"/>
</dbReference>
<dbReference type="PANTHER" id="PTHR43047:SF72">
    <property type="entry name" value="OSMOSENSING HISTIDINE PROTEIN KINASE SLN1"/>
    <property type="match status" value="1"/>
</dbReference>
<evidence type="ECO:0000313" key="10">
    <source>
        <dbReference type="EMBL" id="MUG71240.1"/>
    </source>
</evidence>
<dbReference type="Gene3D" id="1.10.287.130">
    <property type="match status" value="1"/>
</dbReference>
<keyword evidence="5" id="KW-0547">Nucleotide-binding</keyword>
<dbReference type="EC" id="2.7.13.3" evidence="2"/>
<gene>
    <name evidence="10" type="ORF">GNP93_11175</name>
</gene>
<dbReference type="InterPro" id="IPR036890">
    <property type="entry name" value="HATPase_C_sf"/>
</dbReference>
<dbReference type="InterPro" id="IPR003661">
    <property type="entry name" value="HisK_dim/P_dom"/>
</dbReference>
<keyword evidence="4" id="KW-0808">Transferase</keyword>
<keyword evidence="8" id="KW-0902">Two-component regulatory system</keyword>
<keyword evidence="6" id="KW-0418">Kinase</keyword>
<comment type="caution">
    <text evidence="10">The sequence shown here is derived from an EMBL/GenBank/DDBJ whole genome shotgun (WGS) entry which is preliminary data.</text>
</comment>
<name>A0A7X2ZBI4_9BACL</name>
<dbReference type="InterPro" id="IPR025847">
    <property type="entry name" value="MEDS_domain"/>
</dbReference>
<dbReference type="EMBL" id="WNZX01000008">
    <property type="protein sequence ID" value="MUG71240.1"/>
    <property type="molecule type" value="Genomic_DNA"/>
</dbReference>
<dbReference type="GO" id="GO:0005886">
    <property type="term" value="C:plasma membrane"/>
    <property type="evidence" value="ECO:0007669"/>
    <property type="project" value="TreeGrafter"/>
</dbReference>
<dbReference type="Proteomes" id="UP000450917">
    <property type="component" value="Unassembled WGS sequence"/>
</dbReference>
<dbReference type="CDD" id="cd00082">
    <property type="entry name" value="HisKA"/>
    <property type="match status" value="1"/>
</dbReference>
<evidence type="ECO:0000256" key="3">
    <source>
        <dbReference type="ARBA" id="ARBA00022553"/>
    </source>
</evidence>
<dbReference type="GO" id="GO:0000155">
    <property type="term" value="F:phosphorelay sensor kinase activity"/>
    <property type="evidence" value="ECO:0007669"/>
    <property type="project" value="InterPro"/>
</dbReference>
<dbReference type="AlphaFoldDB" id="A0A7X2ZBI4"/>
<dbReference type="SMART" id="SM00387">
    <property type="entry name" value="HATPase_c"/>
    <property type="match status" value="1"/>
</dbReference>
<dbReference type="GO" id="GO:0009927">
    <property type="term" value="F:histidine phosphotransfer kinase activity"/>
    <property type="evidence" value="ECO:0007669"/>
    <property type="project" value="TreeGrafter"/>
</dbReference>
<dbReference type="Pfam" id="PF14417">
    <property type="entry name" value="MEDS"/>
    <property type="match status" value="1"/>
</dbReference>
<keyword evidence="7" id="KW-0067">ATP-binding</keyword>
<keyword evidence="3" id="KW-0597">Phosphoprotein</keyword>
<evidence type="ECO:0000259" key="9">
    <source>
        <dbReference type="PROSITE" id="PS50109"/>
    </source>
</evidence>
<evidence type="ECO:0000256" key="2">
    <source>
        <dbReference type="ARBA" id="ARBA00012438"/>
    </source>
</evidence>
<organism evidence="10 11">
    <name type="scientific">Paenibacillus validus</name>
    <dbReference type="NCBI Taxonomy" id="44253"/>
    <lineage>
        <taxon>Bacteria</taxon>
        <taxon>Bacillati</taxon>
        <taxon>Bacillota</taxon>
        <taxon>Bacilli</taxon>
        <taxon>Bacillales</taxon>
        <taxon>Paenibacillaceae</taxon>
        <taxon>Paenibacillus</taxon>
    </lineage>
</organism>
<proteinExistence type="predicted"/>
<evidence type="ECO:0000256" key="1">
    <source>
        <dbReference type="ARBA" id="ARBA00000085"/>
    </source>
</evidence>
<dbReference type="PANTHER" id="PTHR43047">
    <property type="entry name" value="TWO-COMPONENT HISTIDINE PROTEIN KINASE"/>
    <property type="match status" value="1"/>
</dbReference>
<protein>
    <recommendedName>
        <fullName evidence="2">histidine kinase</fullName>
        <ecNumber evidence="2">2.7.13.3</ecNumber>
    </recommendedName>
</protein>
<comment type="catalytic activity">
    <reaction evidence="1">
        <text>ATP + protein L-histidine = ADP + protein N-phospho-L-histidine.</text>
        <dbReference type="EC" id="2.7.13.3"/>
    </reaction>
</comment>
<sequence>MTRQSSIPLTSKFHVQNGSHILYFYNDTEKYISNAVSFIIMGINLDQRVIIIDTSDHFERMTEALRKEVTDERIRQYVHYINQTEFYDMHEDFHFSRILLNLNQIIAPYLEDQVDMRLWGQVGWKEQPDMPEKIHAYEHGCDISLSGLGFVTVCGYDASNVNAAVLLEAMKTHPYLMTDDKLVLSSLYNHKSNHAVTYPALAVQKEMESEMDLYRQKLDFVHVVSHEVRNPLTVIKAYSSLLMSKVQDQEDRDKLKAIRDYVALIDNEISHIISTEQMLTTDALWRRRLTVPKELLLDVMEIMEVKARTQNIALHHEIRLNGRETLLSNATGFKLIVSNIISNAIKYSDEGKPVDFKAYRETGQLVLVTQDYGVGMTDNQLSRLFQKYEKTNEQRGGQGIGLFMVKQLVEHHHGDITVESRLDEGTKVTVRLPMQG</sequence>
<dbReference type="RefSeq" id="WP_054797658.1">
    <property type="nucleotide sequence ID" value="NZ_JBDLZV010000001.1"/>
</dbReference>
<dbReference type="Pfam" id="PF00512">
    <property type="entry name" value="HisKA"/>
    <property type="match status" value="1"/>
</dbReference>
<evidence type="ECO:0000256" key="4">
    <source>
        <dbReference type="ARBA" id="ARBA00022679"/>
    </source>
</evidence>
<dbReference type="PROSITE" id="PS50109">
    <property type="entry name" value="HIS_KIN"/>
    <property type="match status" value="1"/>
</dbReference>
<dbReference type="InterPro" id="IPR005467">
    <property type="entry name" value="His_kinase_dom"/>
</dbReference>
<reference evidence="10 11" key="1">
    <citation type="submission" date="2019-11" db="EMBL/GenBank/DDBJ databases">
        <title>Draft genome sequences of five Paenibacillus species of dairy origin.</title>
        <authorList>
            <person name="Olajide A.M."/>
            <person name="Chen S."/>
            <person name="Lapointe G."/>
        </authorList>
    </citation>
    <scope>NUCLEOTIDE SEQUENCE [LARGE SCALE GENOMIC DNA]</scope>
    <source>
        <strain evidence="10 11">2CS3</strain>
    </source>
</reference>
<evidence type="ECO:0000256" key="8">
    <source>
        <dbReference type="ARBA" id="ARBA00023012"/>
    </source>
</evidence>
<evidence type="ECO:0000256" key="6">
    <source>
        <dbReference type="ARBA" id="ARBA00022777"/>
    </source>
</evidence>
<evidence type="ECO:0000256" key="5">
    <source>
        <dbReference type="ARBA" id="ARBA00022741"/>
    </source>
</evidence>
<accession>A0A7X2ZBI4</accession>
<dbReference type="InterPro" id="IPR004358">
    <property type="entry name" value="Sig_transdc_His_kin-like_C"/>
</dbReference>
<keyword evidence="11" id="KW-1185">Reference proteome</keyword>
<dbReference type="Pfam" id="PF02518">
    <property type="entry name" value="HATPase_c"/>
    <property type="match status" value="1"/>
</dbReference>
<evidence type="ECO:0000256" key="7">
    <source>
        <dbReference type="ARBA" id="ARBA00022840"/>
    </source>
</evidence>
<evidence type="ECO:0000313" key="11">
    <source>
        <dbReference type="Proteomes" id="UP000450917"/>
    </source>
</evidence>
<feature type="domain" description="Histidine kinase" evidence="9">
    <location>
        <begin position="223"/>
        <end position="436"/>
    </location>
</feature>
<dbReference type="SUPFAM" id="SSF55874">
    <property type="entry name" value="ATPase domain of HSP90 chaperone/DNA topoisomerase II/histidine kinase"/>
    <property type="match status" value="1"/>
</dbReference>
<dbReference type="InterPro" id="IPR036097">
    <property type="entry name" value="HisK_dim/P_sf"/>
</dbReference>